<evidence type="ECO:0000313" key="2">
    <source>
        <dbReference type="EMBL" id="MFD3262657.1"/>
    </source>
</evidence>
<reference evidence="2 3" key="1">
    <citation type="submission" date="2022-09" db="EMBL/GenBank/DDBJ databases">
        <title>New species of Phenylobacterium.</title>
        <authorList>
            <person name="Mieszkin S."/>
        </authorList>
    </citation>
    <scope>NUCLEOTIDE SEQUENCE [LARGE SCALE GENOMIC DNA]</scope>
    <source>
        <strain evidence="2 3">HK31-G</strain>
    </source>
</reference>
<dbReference type="PROSITE" id="PS50930">
    <property type="entry name" value="HTH_LYTTR"/>
    <property type="match status" value="1"/>
</dbReference>
<feature type="domain" description="HTH LytTR-type" evidence="1">
    <location>
        <begin position="34"/>
        <end position="108"/>
    </location>
</feature>
<organism evidence="2 3">
    <name type="scientific">Phenylobacterium ferrooxidans</name>
    <dbReference type="NCBI Taxonomy" id="2982689"/>
    <lineage>
        <taxon>Bacteria</taxon>
        <taxon>Pseudomonadati</taxon>
        <taxon>Pseudomonadota</taxon>
        <taxon>Alphaproteobacteria</taxon>
        <taxon>Caulobacterales</taxon>
        <taxon>Caulobacteraceae</taxon>
        <taxon>Phenylobacterium</taxon>
    </lineage>
</organism>
<dbReference type="InterPro" id="IPR007492">
    <property type="entry name" value="LytTR_DNA-bd_dom"/>
</dbReference>
<evidence type="ECO:0000313" key="3">
    <source>
        <dbReference type="Proteomes" id="UP001598130"/>
    </source>
</evidence>
<dbReference type="Proteomes" id="UP001598130">
    <property type="component" value="Unassembled WGS sequence"/>
</dbReference>
<dbReference type="Pfam" id="PF04397">
    <property type="entry name" value="LytTR"/>
    <property type="match status" value="1"/>
</dbReference>
<sequence>MAFRIQGLRPSKLPRRPAVPSEWRLPITISRCGVHTIFGSALILMRLSDAVSRTSGEGLEVHRSWWVAKGAIRHVSRDGRNLRLNLLNGLEVRVARRAVIRLKELDPGPG</sequence>
<dbReference type="EMBL" id="JAOTJD010000002">
    <property type="protein sequence ID" value="MFD3262657.1"/>
    <property type="molecule type" value="Genomic_DNA"/>
</dbReference>
<evidence type="ECO:0000259" key="1">
    <source>
        <dbReference type="PROSITE" id="PS50930"/>
    </source>
</evidence>
<protein>
    <submittedName>
        <fullName evidence="2">LytTR family transcriptional regulator DNA-binding domain-containing protein</fullName>
    </submittedName>
</protein>
<proteinExistence type="predicted"/>
<dbReference type="RefSeq" id="WP_377367003.1">
    <property type="nucleotide sequence ID" value="NZ_JAOTJD010000002.1"/>
</dbReference>
<accession>A0ABW6CL35</accession>
<comment type="caution">
    <text evidence="2">The sequence shown here is derived from an EMBL/GenBank/DDBJ whole genome shotgun (WGS) entry which is preliminary data.</text>
</comment>
<keyword evidence="3" id="KW-1185">Reference proteome</keyword>
<gene>
    <name evidence="2" type="ORF">OCL97_01630</name>
</gene>
<keyword evidence="2" id="KW-0238">DNA-binding</keyword>
<name>A0ABW6CL35_9CAUL</name>
<dbReference type="GO" id="GO:0003677">
    <property type="term" value="F:DNA binding"/>
    <property type="evidence" value="ECO:0007669"/>
    <property type="project" value="UniProtKB-KW"/>
</dbReference>